<dbReference type="EMBL" id="JOKG01000012">
    <property type="protein sequence ID" value="KEQ11222.1"/>
    <property type="molecule type" value="Genomic_DNA"/>
</dbReference>
<evidence type="ECO:0000313" key="2">
    <source>
        <dbReference type="Proteomes" id="UP000028006"/>
    </source>
</evidence>
<proteinExistence type="predicted"/>
<evidence type="ECO:0008006" key="3">
    <source>
        <dbReference type="Google" id="ProtNLM"/>
    </source>
</evidence>
<reference evidence="1 2" key="1">
    <citation type="submission" date="2014-06" db="EMBL/GenBank/DDBJ databases">
        <title>Whole Genome Sequences of Three Symbiotic Endozoicomonas Bacteria.</title>
        <authorList>
            <person name="Neave M.J."/>
            <person name="Apprill A."/>
            <person name="Voolstra C.R."/>
        </authorList>
    </citation>
    <scope>NUCLEOTIDE SEQUENCE [LARGE SCALE GENOMIC DNA]</scope>
    <source>
        <strain evidence="1 2">LMG 24815</strain>
    </source>
</reference>
<dbReference type="AlphaFoldDB" id="A0A081MYE9"/>
<dbReference type="eggNOG" id="COG3499">
    <property type="taxonomic scope" value="Bacteria"/>
</dbReference>
<gene>
    <name evidence="1" type="ORF">GZ77_26550</name>
</gene>
<dbReference type="InterPro" id="IPR009734">
    <property type="entry name" value="Myoviridae_GpU"/>
</dbReference>
<comment type="caution">
    <text evidence="1">The sequence shown here is derived from an EMBL/GenBank/DDBJ whole genome shotgun (WGS) entry which is preliminary data.</text>
</comment>
<keyword evidence="2" id="KW-1185">Reference proteome</keyword>
<dbReference type="Pfam" id="PF06995">
    <property type="entry name" value="Phage_P2_GpU"/>
    <property type="match status" value="1"/>
</dbReference>
<protein>
    <recommendedName>
        <fullName evidence="3">Phage tail protein</fullName>
    </recommendedName>
</protein>
<name>A0A081MYE9_9GAMM</name>
<evidence type="ECO:0000313" key="1">
    <source>
        <dbReference type="EMBL" id="KEQ11222.1"/>
    </source>
</evidence>
<sequence length="142" mass="15685">MAEVMMALGDFKFGIDTAQYDSLKESHAWRWAKKNRWGRKPGLQFQGPDSTTKTVPIAVYPQNKKELGYLDSIKAMGDKGEALQLVAGGSQYKNGQLVNSGSYLGLWVIEALEVTKTEFMADGTPLEMKGTLTISEYGDDEP</sequence>
<accession>A0A081MYE9</accession>
<dbReference type="Proteomes" id="UP000028006">
    <property type="component" value="Unassembled WGS sequence"/>
</dbReference>
<dbReference type="RefSeq" id="WP_034880241.1">
    <property type="nucleotide sequence ID" value="NZ_JOKG01000012.1"/>
</dbReference>
<organism evidence="1 2">
    <name type="scientific">Endozoicomonas montiporae</name>
    <dbReference type="NCBI Taxonomy" id="1027273"/>
    <lineage>
        <taxon>Bacteria</taxon>
        <taxon>Pseudomonadati</taxon>
        <taxon>Pseudomonadota</taxon>
        <taxon>Gammaproteobacteria</taxon>
        <taxon>Oceanospirillales</taxon>
        <taxon>Endozoicomonadaceae</taxon>
        <taxon>Endozoicomonas</taxon>
    </lineage>
</organism>